<evidence type="ECO:0000256" key="3">
    <source>
        <dbReference type="ARBA" id="ARBA00023163"/>
    </source>
</evidence>
<dbReference type="PROSITE" id="PS50932">
    <property type="entry name" value="HTH_LACI_2"/>
    <property type="match status" value="1"/>
</dbReference>
<dbReference type="AlphaFoldDB" id="A0AAE3J2T9"/>
<dbReference type="PANTHER" id="PTHR30146">
    <property type="entry name" value="LACI-RELATED TRANSCRIPTIONAL REPRESSOR"/>
    <property type="match status" value="1"/>
</dbReference>
<keyword evidence="1" id="KW-0805">Transcription regulation</keyword>
<keyword evidence="6" id="KW-1185">Reference proteome</keyword>
<name>A0AAE3J2T9_9RHOB</name>
<dbReference type="EMBL" id="JAOYFC010000004">
    <property type="protein sequence ID" value="MCV6825831.1"/>
    <property type="molecule type" value="Genomic_DNA"/>
</dbReference>
<keyword evidence="3" id="KW-0804">Transcription</keyword>
<dbReference type="InterPro" id="IPR028082">
    <property type="entry name" value="Peripla_BP_I"/>
</dbReference>
<comment type="caution">
    <text evidence="5">The sequence shown here is derived from an EMBL/GenBank/DDBJ whole genome shotgun (WGS) entry which is preliminary data.</text>
</comment>
<feature type="domain" description="HTH lacI-type" evidence="4">
    <location>
        <begin position="2"/>
        <end position="56"/>
    </location>
</feature>
<evidence type="ECO:0000313" key="5">
    <source>
        <dbReference type="EMBL" id="MCV6825831.1"/>
    </source>
</evidence>
<dbReference type="PANTHER" id="PTHR30146:SF109">
    <property type="entry name" value="HTH-TYPE TRANSCRIPTIONAL REGULATOR GALS"/>
    <property type="match status" value="1"/>
</dbReference>
<dbReference type="GO" id="GO:0003700">
    <property type="term" value="F:DNA-binding transcription factor activity"/>
    <property type="evidence" value="ECO:0007669"/>
    <property type="project" value="TreeGrafter"/>
</dbReference>
<dbReference type="SUPFAM" id="SSF47413">
    <property type="entry name" value="lambda repressor-like DNA-binding domains"/>
    <property type="match status" value="1"/>
</dbReference>
<accession>A0AAE3J2T9</accession>
<evidence type="ECO:0000259" key="4">
    <source>
        <dbReference type="PROSITE" id="PS50932"/>
    </source>
</evidence>
<protein>
    <submittedName>
        <fullName evidence="5">Substrate-binding domain-containing protein</fullName>
    </submittedName>
</protein>
<dbReference type="GO" id="GO:0000976">
    <property type="term" value="F:transcription cis-regulatory region binding"/>
    <property type="evidence" value="ECO:0007669"/>
    <property type="project" value="TreeGrafter"/>
</dbReference>
<dbReference type="RefSeq" id="WP_263954781.1">
    <property type="nucleotide sequence ID" value="NZ_JAOYFC010000004.1"/>
</dbReference>
<reference evidence="5" key="1">
    <citation type="submission" date="2022-10" db="EMBL/GenBank/DDBJ databases">
        <authorList>
            <person name="Yue Y."/>
        </authorList>
    </citation>
    <scope>NUCLEOTIDE SEQUENCE</scope>
    <source>
        <strain evidence="5">Z654</strain>
    </source>
</reference>
<dbReference type="Gene3D" id="3.40.50.2300">
    <property type="match status" value="2"/>
</dbReference>
<dbReference type="Gene3D" id="1.10.260.40">
    <property type="entry name" value="lambda repressor-like DNA-binding domains"/>
    <property type="match status" value="1"/>
</dbReference>
<gene>
    <name evidence="5" type="ORF">OH136_14815</name>
</gene>
<keyword evidence="2" id="KW-0238">DNA-binding</keyword>
<dbReference type="SUPFAM" id="SSF53822">
    <property type="entry name" value="Periplasmic binding protein-like I"/>
    <property type="match status" value="1"/>
</dbReference>
<evidence type="ECO:0000256" key="1">
    <source>
        <dbReference type="ARBA" id="ARBA00023015"/>
    </source>
</evidence>
<evidence type="ECO:0000256" key="2">
    <source>
        <dbReference type="ARBA" id="ARBA00023125"/>
    </source>
</evidence>
<dbReference type="SMART" id="SM00354">
    <property type="entry name" value="HTH_LACI"/>
    <property type="match status" value="1"/>
</dbReference>
<proteinExistence type="predicted"/>
<dbReference type="Pfam" id="PF00356">
    <property type="entry name" value="LacI"/>
    <property type="match status" value="1"/>
</dbReference>
<dbReference type="Proteomes" id="UP001208041">
    <property type="component" value="Unassembled WGS sequence"/>
</dbReference>
<dbReference type="CDD" id="cd01392">
    <property type="entry name" value="HTH_LacI"/>
    <property type="match status" value="1"/>
</dbReference>
<dbReference type="InterPro" id="IPR046335">
    <property type="entry name" value="LacI/GalR-like_sensor"/>
</dbReference>
<organism evidence="5 6">
    <name type="scientific">Halocynthiibacter halioticoli</name>
    <dbReference type="NCBI Taxonomy" id="2986804"/>
    <lineage>
        <taxon>Bacteria</taxon>
        <taxon>Pseudomonadati</taxon>
        <taxon>Pseudomonadota</taxon>
        <taxon>Alphaproteobacteria</taxon>
        <taxon>Rhodobacterales</taxon>
        <taxon>Paracoccaceae</taxon>
        <taxon>Halocynthiibacter</taxon>
    </lineage>
</organism>
<dbReference type="InterPro" id="IPR010982">
    <property type="entry name" value="Lambda_DNA-bd_dom_sf"/>
</dbReference>
<dbReference type="Pfam" id="PF13377">
    <property type="entry name" value="Peripla_BP_3"/>
    <property type="match status" value="1"/>
</dbReference>
<dbReference type="InterPro" id="IPR000843">
    <property type="entry name" value="HTH_LacI"/>
</dbReference>
<sequence>MATLKDIGNALNLSPATVSRALNGFPEVSEKTRVLVAETAKKMNYRPNQIAKKLVSGRSGMVGMILKPESTQATDAAFYEIMFGLSDQLARRDMDLVFHASMADEILMPYKRLVEKNTLDGFILNAPEKDDPRIAYLQEQGIPFVVHGRTENADYAYFDIDNRNLASDALNLLANLGHQRVAFLNGPRSFTFSASRLAGFKAAASHKGLVIPEFAVHHGVLTEDYGYSAALSLLSGHEGLPPTAIICASTLIAAGVYRAANDLNIPIPSKLSVIAHDDAVPQMRAVNFSPALTVTRAPFRDACAPLAKAICDLLDGAQPKDLQTIERAELIIRDSTGPAPASGETSW</sequence>
<evidence type="ECO:0000313" key="6">
    <source>
        <dbReference type="Proteomes" id="UP001208041"/>
    </source>
</evidence>
<dbReference type="CDD" id="cd20010">
    <property type="entry name" value="PBP1_AglR-like"/>
    <property type="match status" value="1"/>
</dbReference>